<proteinExistence type="predicted"/>
<comment type="pathway">
    <text evidence="1">Alkaloid biosynthesis.</text>
</comment>
<dbReference type="InterPro" id="IPR012967">
    <property type="entry name" value="COMT_dimerisation"/>
</dbReference>
<evidence type="ECO:0000313" key="9">
    <source>
        <dbReference type="EMBL" id="MBA4648925.1"/>
    </source>
</evidence>
<dbReference type="PANTHER" id="PTHR11746">
    <property type="entry name" value="O-METHYLTRANSFERASE"/>
    <property type="match status" value="1"/>
</dbReference>
<dbReference type="GO" id="GO:0008171">
    <property type="term" value="F:O-methyltransferase activity"/>
    <property type="evidence" value="ECO:0007669"/>
    <property type="project" value="InterPro"/>
</dbReference>
<evidence type="ECO:0000256" key="2">
    <source>
        <dbReference type="ARBA" id="ARBA00005211"/>
    </source>
</evidence>
<dbReference type="FunFam" id="1.10.10.10:FF:000357">
    <property type="entry name" value="Caffeic acid 3-O-methyltransferase"/>
    <property type="match status" value="1"/>
</dbReference>
<evidence type="ECO:0000259" key="7">
    <source>
        <dbReference type="Pfam" id="PF00891"/>
    </source>
</evidence>
<dbReference type="GO" id="GO:0046983">
    <property type="term" value="F:protein dimerization activity"/>
    <property type="evidence" value="ECO:0007669"/>
    <property type="project" value="InterPro"/>
</dbReference>
<feature type="domain" description="O-methyltransferase dimerisation" evidence="8">
    <location>
        <begin position="30"/>
        <end position="113"/>
    </location>
</feature>
<dbReference type="InterPro" id="IPR016461">
    <property type="entry name" value="COMT-like"/>
</dbReference>
<keyword evidence="6" id="KW-0949">S-adenosyl-L-methionine</keyword>
<evidence type="ECO:0000259" key="8">
    <source>
        <dbReference type="Pfam" id="PF08100"/>
    </source>
</evidence>
<dbReference type="InterPro" id="IPR001077">
    <property type="entry name" value="COMT_C"/>
</dbReference>
<comment type="subunit">
    <text evidence="3">Homodimer.</text>
</comment>
<reference evidence="9" key="1">
    <citation type="journal article" date="2013" name="J. Plant Res.">
        <title>Effect of fungi and light on seed germination of three Opuntia species from semiarid lands of central Mexico.</title>
        <authorList>
            <person name="Delgado-Sanchez P."/>
            <person name="Jimenez-Bremont J.F."/>
            <person name="Guerrero-Gonzalez Mde L."/>
            <person name="Flores J."/>
        </authorList>
    </citation>
    <scope>NUCLEOTIDE SEQUENCE</scope>
    <source>
        <tissue evidence="9">Cladode</tissue>
    </source>
</reference>
<dbReference type="InterPro" id="IPR029063">
    <property type="entry name" value="SAM-dependent_MTases_sf"/>
</dbReference>
<organism evidence="9">
    <name type="scientific">Opuntia streptacantha</name>
    <name type="common">Prickly pear cactus</name>
    <name type="synonym">Opuntia cardona</name>
    <dbReference type="NCBI Taxonomy" id="393608"/>
    <lineage>
        <taxon>Eukaryota</taxon>
        <taxon>Viridiplantae</taxon>
        <taxon>Streptophyta</taxon>
        <taxon>Embryophyta</taxon>
        <taxon>Tracheophyta</taxon>
        <taxon>Spermatophyta</taxon>
        <taxon>Magnoliopsida</taxon>
        <taxon>eudicotyledons</taxon>
        <taxon>Gunneridae</taxon>
        <taxon>Pentapetalae</taxon>
        <taxon>Caryophyllales</taxon>
        <taxon>Cactineae</taxon>
        <taxon>Cactaceae</taxon>
        <taxon>Opuntioideae</taxon>
        <taxon>Opuntia</taxon>
    </lineage>
</organism>
<evidence type="ECO:0000256" key="1">
    <source>
        <dbReference type="ARBA" id="ARBA00004913"/>
    </source>
</evidence>
<dbReference type="Pfam" id="PF00891">
    <property type="entry name" value="Methyltransf_2"/>
    <property type="match status" value="1"/>
</dbReference>
<keyword evidence="5" id="KW-0808">Transferase</keyword>
<dbReference type="SUPFAM" id="SSF46785">
    <property type="entry name" value="Winged helix' DNA-binding domain"/>
    <property type="match status" value="1"/>
</dbReference>
<dbReference type="Gene3D" id="3.40.50.150">
    <property type="entry name" value="Vaccinia Virus protein VP39"/>
    <property type="match status" value="1"/>
</dbReference>
<comment type="pathway">
    <text evidence="2">Aromatic compound metabolism.</text>
</comment>
<protein>
    <recommendedName>
        <fullName evidence="10">O-methyltransferase domain-containing protein</fullName>
    </recommendedName>
</protein>
<dbReference type="InterPro" id="IPR036388">
    <property type="entry name" value="WH-like_DNA-bd_sf"/>
</dbReference>
<evidence type="ECO:0008006" key="10">
    <source>
        <dbReference type="Google" id="ProtNLM"/>
    </source>
</evidence>
<feature type="domain" description="O-methyltransferase C-terminal" evidence="7">
    <location>
        <begin position="136"/>
        <end position="240"/>
    </location>
</feature>
<dbReference type="Pfam" id="PF08100">
    <property type="entry name" value="Dimerisation"/>
    <property type="match status" value="1"/>
</dbReference>
<evidence type="ECO:0000256" key="4">
    <source>
        <dbReference type="ARBA" id="ARBA00022603"/>
    </source>
</evidence>
<dbReference type="PROSITE" id="PS51683">
    <property type="entry name" value="SAM_OMT_II"/>
    <property type="match status" value="1"/>
</dbReference>
<keyword evidence="4" id="KW-0489">Methyltransferase</keyword>
<evidence type="ECO:0000256" key="6">
    <source>
        <dbReference type="ARBA" id="ARBA00022691"/>
    </source>
</evidence>
<reference evidence="9" key="2">
    <citation type="submission" date="2020-07" db="EMBL/GenBank/DDBJ databases">
        <authorList>
            <person name="Vera ALvarez R."/>
            <person name="Arias-Moreno D.M."/>
            <person name="Jimenez-Jacinto V."/>
            <person name="Jimenez-Bremont J.F."/>
            <person name="Swaminathan K."/>
            <person name="Moose S.P."/>
            <person name="Guerrero-Gonzalez M.L."/>
            <person name="Marino-Ramirez L."/>
            <person name="Landsman D."/>
            <person name="Rodriguez-Kessler M."/>
            <person name="Delgado-Sanchez P."/>
        </authorList>
    </citation>
    <scope>NUCLEOTIDE SEQUENCE</scope>
    <source>
        <tissue evidence="9">Cladode</tissue>
    </source>
</reference>
<dbReference type="AlphaFoldDB" id="A0A7C9DV94"/>
<evidence type="ECO:0000256" key="3">
    <source>
        <dbReference type="ARBA" id="ARBA00011738"/>
    </source>
</evidence>
<dbReference type="EMBL" id="GISG01157688">
    <property type="protein sequence ID" value="MBA4648924.1"/>
    <property type="molecule type" value="Transcribed_RNA"/>
</dbReference>
<sequence>MSEIRGGEEEAENEACLFAMSIATWAVPFHVVKAIIDLNVFEIIRRSGGAAQLSAAEIAAQLDTANPDAATVLDRMLRLLAAFSVVTSSLRSLPDGGSERVYGLAPVCKYLTKNEDGVSFAPTSFISHDRVLTQVWNNLKDAVLEGGDKPIFNKTHGVGIFEYIGTDARFRDAFYQGMKNHSAVVVKKMVDTYKGFEGLTSLVDVGGGTGDALQIIVSKYPNIKAINFDLPHVIQNAPSYPGAAYVQLCSSYLYVYD</sequence>
<name>A0A7C9DV94_OPUST</name>
<dbReference type="EMBL" id="GISG01157689">
    <property type="protein sequence ID" value="MBA4648925.1"/>
    <property type="molecule type" value="Transcribed_RNA"/>
</dbReference>
<dbReference type="GO" id="GO:0032259">
    <property type="term" value="P:methylation"/>
    <property type="evidence" value="ECO:0007669"/>
    <property type="project" value="UniProtKB-KW"/>
</dbReference>
<evidence type="ECO:0000256" key="5">
    <source>
        <dbReference type="ARBA" id="ARBA00022679"/>
    </source>
</evidence>
<dbReference type="Gene3D" id="1.10.10.10">
    <property type="entry name" value="Winged helix-like DNA-binding domain superfamily/Winged helix DNA-binding domain"/>
    <property type="match status" value="1"/>
</dbReference>
<accession>A0A7C9DV94</accession>
<dbReference type="SUPFAM" id="SSF53335">
    <property type="entry name" value="S-adenosyl-L-methionine-dependent methyltransferases"/>
    <property type="match status" value="1"/>
</dbReference>
<dbReference type="InterPro" id="IPR036390">
    <property type="entry name" value="WH_DNA-bd_sf"/>
</dbReference>